<reference evidence="7 8" key="1">
    <citation type="submission" date="2018-05" db="EMBL/GenBank/DDBJ databases">
        <title>Complete genome sequence of Gordonia terrae NRRL B-16283.</title>
        <authorList>
            <person name="Garlena R.A."/>
            <person name="Russell D.A."/>
            <person name="Hatfull G.F."/>
        </authorList>
    </citation>
    <scope>NUCLEOTIDE SEQUENCE [LARGE SCALE GENOMIC DNA]</scope>
    <source>
        <strain evidence="7 8">NRRL B-16283</strain>
    </source>
</reference>
<dbReference type="EMBL" id="CP029604">
    <property type="protein sequence ID" value="AWO86558.1"/>
    <property type="molecule type" value="Genomic_DNA"/>
</dbReference>
<dbReference type="PANTHER" id="PTHR43353">
    <property type="entry name" value="SUCCINATE-SEMIALDEHYDE DEHYDROGENASE, MITOCHONDRIAL"/>
    <property type="match status" value="1"/>
</dbReference>
<proteinExistence type="inferred from homology"/>
<dbReference type="Gene3D" id="3.40.605.10">
    <property type="entry name" value="Aldehyde Dehydrogenase, Chain A, domain 1"/>
    <property type="match status" value="1"/>
</dbReference>
<dbReference type="InterPro" id="IPR029510">
    <property type="entry name" value="Ald_DH_CS_GLU"/>
</dbReference>
<keyword evidence="2 4" id="KW-0560">Oxidoreductase</keyword>
<dbReference type="FunFam" id="3.40.309.10:FF:000004">
    <property type="entry name" value="Succinate-semialdehyde dehydrogenase I"/>
    <property type="match status" value="1"/>
</dbReference>
<dbReference type="KEGG" id="gta:BCM27_04620"/>
<feature type="domain" description="Aldehyde dehydrogenase" evidence="6">
    <location>
        <begin position="39"/>
        <end position="499"/>
    </location>
</feature>
<feature type="active site" evidence="3">
    <location>
        <position position="276"/>
    </location>
</feature>
<dbReference type="InterPro" id="IPR016163">
    <property type="entry name" value="Ald_DH_C"/>
</dbReference>
<gene>
    <name evidence="7" type="ORF">DLJ61_04660</name>
</gene>
<dbReference type="AlphaFoldDB" id="A0AAD0NZS8"/>
<dbReference type="PANTHER" id="PTHR43353:SF5">
    <property type="entry name" value="SUCCINATE-SEMIALDEHYDE DEHYDROGENASE, MITOCHONDRIAL"/>
    <property type="match status" value="1"/>
</dbReference>
<dbReference type="InterPro" id="IPR015590">
    <property type="entry name" value="Aldehyde_DH_dom"/>
</dbReference>
<sequence length="509" mass="53814">MPHSDTDTTAPASYPGTTAPDSFEALGSVPTGLYIAGQWRDSSDTTTIAVENPATGRTLTDIASATPADGTAALDAAVVAADDWAQTSPRYRGELLRRAFDLLTERAEHFATLITLEMGKPLSQSRGEVAYGAEFFRWYSEESVRIDGRWATSPDGMSRLMTMRQPVGPTLMITPWNFPLAMGTRKIGPAIAAGCTMVVKPASQTPLTMLALADLLAEVGVPAGVLNVIPTRMSGAVMAPLITDPRLRKLTFTGSTPVGKDLIRQSADQVLRVSMELGGNAPFLVFDDADLEAAVDGAVLAKMRNMGEACTAANRFLVHRSVADDFANLLSRRMSAERLGAGIDDGVTVGPLIDDKQRGKVAELVTDAVQWGADIATGGERVDGPGYFYEPTVLTNVQPGSAVLREEIFGPVAPISTFTDDDDAIARANDTEYGLAAYAFTSSTARTIRVAESLQFGMIGINQGVISNAAAPFGGMKHSGFGREGGPEGIAEYVETKYVGINPIAAPTA</sequence>
<feature type="compositionally biased region" description="Polar residues" evidence="5">
    <location>
        <begin position="7"/>
        <end position="20"/>
    </location>
</feature>
<evidence type="ECO:0000259" key="6">
    <source>
        <dbReference type="Pfam" id="PF00171"/>
    </source>
</evidence>
<evidence type="ECO:0000256" key="2">
    <source>
        <dbReference type="ARBA" id="ARBA00023002"/>
    </source>
</evidence>
<dbReference type="Pfam" id="PF00171">
    <property type="entry name" value="Aldedh"/>
    <property type="match status" value="1"/>
</dbReference>
<dbReference type="SUPFAM" id="SSF53720">
    <property type="entry name" value="ALDH-like"/>
    <property type="match status" value="1"/>
</dbReference>
<dbReference type="InterPro" id="IPR016162">
    <property type="entry name" value="Ald_DH_N"/>
</dbReference>
<dbReference type="FunFam" id="3.40.605.10:FF:000007">
    <property type="entry name" value="NAD/NADP-dependent betaine aldehyde dehydrogenase"/>
    <property type="match status" value="1"/>
</dbReference>
<dbReference type="Proteomes" id="UP000247118">
    <property type="component" value="Chromosome"/>
</dbReference>
<dbReference type="GeneID" id="32687028"/>
<dbReference type="InterPro" id="IPR016161">
    <property type="entry name" value="Ald_DH/histidinol_DH"/>
</dbReference>
<dbReference type="PROSITE" id="PS00687">
    <property type="entry name" value="ALDEHYDE_DEHYDR_GLU"/>
    <property type="match status" value="1"/>
</dbReference>
<protein>
    <submittedName>
        <fullName evidence="7">NAD-dependent succinate-semialdehyde dehydrogenase</fullName>
    </submittedName>
</protein>
<evidence type="ECO:0000256" key="5">
    <source>
        <dbReference type="SAM" id="MobiDB-lite"/>
    </source>
</evidence>
<comment type="similarity">
    <text evidence="1 4">Belongs to the aldehyde dehydrogenase family.</text>
</comment>
<evidence type="ECO:0000256" key="3">
    <source>
        <dbReference type="PROSITE-ProRule" id="PRU10007"/>
    </source>
</evidence>
<organism evidence="7 8">
    <name type="scientific">Gordonia terrae</name>
    <dbReference type="NCBI Taxonomy" id="2055"/>
    <lineage>
        <taxon>Bacteria</taxon>
        <taxon>Bacillati</taxon>
        <taxon>Actinomycetota</taxon>
        <taxon>Actinomycetes</taxon>
        <taxon>Mycobacteriales</taxon>
        <taxon>Gordoniaceae</taxon>
        <taxon>Gordonia</taxon>
    </lineage>
</organism>
<evidence type="ECO:0000313" key="7">
    <source>
        <dbReference type="EMBL" id="AWO86558.1"/>
    </source>
</evidence>
<dbReference type="Gene3D" id="3.40.309.10">
    <property type="entry name" value="Aldehyde Dehydrogenase, Chain A, domain 2"/>
    <property type="match status" value="1"/>
</dbReference>
<dbReference type="RefSeq" id="WP_004023246.1">
    <property type="nucleotide sequence ID" value="NZ_CABEIC010000002.1"/>
</dbReference>
<name>A0AAD0NZS8_9ACTN</name>
<dbReference type="GO" id="GO:0009450">
    <property type="term" value="P:gamma-aminobutyric acid catabolic process"/>
    <property type="evidence" value="ECO:0007669"/>
    <property type="project" value="TreeGrafter"/>
</dbReference>
<feature type="region of interest" description="Disordered" evidence="5">
    <location>
        <begin position="1"/>
        <end position="21"/>
    </location>
</feature>
<evidence type="ECO:0000256" key="1">
    <source>
        <dbReference type="ARBA" id="ARBA00009986"/>
    </source>
</evidence>
<accession>A0AAD0NZS8</accession>
<evidence type="ECO:0000256" key="4">
    <source>
        <dbReference type="RuleBase" id="RU003345"/>
    </source>
</evidence>
<dbReference type="CDD" id="cd07103">
    <property type="entry name" value="ALDH_F5_SSADH_GabD"/>
    <property type="match status" value="1"/>
</dbReference>
<dbReference type="InterPro" id="IPR050740">
    <property type="entry name" value="Aldehyde_DH_Superfamily"/>
</dbReference>
<dbReference type="GO" id="GO:0004777">
    <property type="term" value="F:succinate-semialdehyde dehydrogenase (NAD+) activity"/>
    <property type="evidence" value="ECO:0007669"/>
    <property type="project" value="TreeGrafter"/>
</dbReference>
<evidence type="ECO:0000313" key="8">
    <source>
        <dbReference type="Proteomes" id="UP000247118"/>
    </source>
</evidence>